<dbReference type="AlphaFoldDB" id="A0A4Q0M4S8"/>
<dbReference type="RefSeq" id="WP_128770668.1">
    <property type="nucleotide sequence ID" value="NZ_RXOC01000013.1"/>
</dbReference>
<accession>A0A4Q0M4S8</accession>
<evidence type="ECO:0000256" key="1">
    <source>
        <dbReference type="SAM" id="SignalP"/>
    </source>
</evidence>
<dbReference type="EMBL" id="RXOC01000013">
    <property type="protein sequence ID" value="RXF67980.1"/>
    <property type="molecule type" value="Genomic_DNA"/>
</dbReference>
<sequence>MKAKLFLTSLFSLFCGLGFAQTYVDPYVESVGDRICFITKVEVTKQNTIVSFEHLNNNGWIRLDPNIFIRTNTGKKLNYVKSENIALVPDQYNFAPGEQKHAFKVYFEPLPKKVKEFDLIEVESGGQYDFNFYGVNLNKKRTSDSQKPHFTERRIETEVVLTPPPPLGEMATGFAEMYKATIDSYLNYLKQPKKLKELAQINKDYYDALIEVGFSKEQALQILISTSLFPSMNGGK</sequence>
<evidence type="ECO:0008006" key="4">
    <source>
        <dbReference type="Google" id="ProtNLM"/>
    </source>
</evidence>
<gene>
    <name evidence="2" type="ORF">EKH83_17045</name>
</gene>
<keyword evidence="1" id="KW-0732">Signal</keyword>
<feature type="signal peptide" evidence="1">
    <location>
        <begin position="1"/>
        <end position="20"/>
    </location>
</feature>
<evidence type="ECO:0000313" key="3">
    <source>
        <dbReference type="Proteomes" id="UP000290848"/>
    </source>
</evidence>
<reference evidence="2 3" key="1">
    <citation type="submission" date="2018-12" db="EMBL/GenBank/DDBJ databases">
        <title>The Draft Genome Sequence of the Soil Bacterium Pedobacter tournemirensis R1.</title>
        <authorList>
            <person name="He J."/>
        </authorList>
    </citation>
    <scope>NUCLEOTIDE SEQUENCE [LARGE SCALE GENOMIC DNA]</scope>
    <source>
        <strain evidence="2 3">R1</strain>
    </source>
</reference>
<protein>
    <recommendedName>
        <fullName evidence="4">DUF4476 domain-containing protein</fullName>
    </recommendedName>
</protein>
<comment type="caution">
    <text evidence="2">The sequence shown here is derived from an EMBL/GenBank/DDBJ whole genome shotgun (WGS) entry which is preliminary data.</text>
</comment>
<organism evidence="2 3">
    <name type="scientific">Arcticibacter tournemirensis</name>
    <dbReference type="NCBI Taxonomy" id="699437"/>
    <lineage>
        <taxon>Bacteria</taxon>
        <taxon>Pseudomonadati</taxon>
        <taxon>Bacteroidota</taxon>
        <taxon>Sphingobacteriia</taxon>
        <taxon>Sphingobacteriales</taxon>
        <taxon>Sphingobacteriaceae</taxon>
        <taxon>Arcticibacter</taxon>
    </lineage>
</organism>
<evidence type="ECO:0000313" key="2">
    <source>
        <dbReference type="EMBL" id="RXF67980.1"/>
    </source>
</evidence>
<proteinExistence type="predicted"/>
<name>A0A4Q0M4S8_9SPHI</name>
<feature type="chain" id="PRO_5020885630" description="DUF4476 domain-containing protein" evidence="1">
    <location>
        <begin position="21"/>
        <end position="236"/>
    </location>
</feature>
<dbReference type="Proteomes" id="UP000290848">
    <property type="component" value="Unassembled WGS sequence"/>
</dbReference>